<organism evidence="1 2">
    <name type="scientific">Mesorhizobium opportunistum (strain LMG 24607 / HAMBI 3007 / WSM2075)</name>
    <dbReference type="NCBI Taxonomy" id="536019"/>
    <lineage>
        <taxon>Bacteria</taxon>
        <taxon>Pseudomonadati</taxon>
        <taxon>Pseudomonadota</taxon>
        <taxon>Alphaproteobacteria</taxon>
        <taxon>Hyphomicrobiales</taxon>
        <taxon>Phyllobacteriaceae</taxon>
        <taxon>Mesorhizobium</taxon>
    </lineage>
</organism>
<gene>
    <name evidence="1" type="ordered locus">Mesop_2160</name>
</gene>
<dbReference type="KEGG" id="mop:Mesop_2160"/>
<protein>
    <recommendedName>
        <fullName evidence="3">Lipoprotein</fullName>
    </recommendedName>
</protein>
<reference evidence="1 2" key="1">
    <citation type="submission" date="2010-10" db="EMBL/GenBank/DDBJ databases">
        <title>Complete sequence of Mesorhizobium opportunistum WSM2075.</title>
        <authorList>
            <consortium name="US DOE Joint Genome Institute"/>
            <person name="Lucas S."/>
            <person name="Copeland A."/>
            <person name="Lapidus A."/>
            <person name="Cheng J.-F."/>
            <person name="Bruce D."/>
            <person name="Goodwin L."/>
            <person name="Pitluck S."/>
            <person name="Chertkov O."/>
            <person name="Misra M."/>
            <person name="Detter J.C."/>
            <person name="Han C."/>
            <person name="Tapia R."/>
            <person name="Land M."/>
            <person name="Hauser L."/>
            <person name="Kyrpides N."/>
            <person name="Ovchinnikova G."/>
            <person name="Mavrommatis K.M."/>
            <person name="Tiwari R.P."/>
            <person name="Howieson J.G."/>
            <person name="O'Hara G.W."/>
            <person name="Nandasena K.G."/>
            <person name="Woyke T."/>
        </authorList>
    </citation>
    <scope>NUCLEOTIDE SEQUENCE [LARGE SCALE GENOMIC DNA]</scope>
    <source>
        <strain evidence="2">LMG 24607 / HAMBI 3007 / WSM2075</strain>
    </source>
</reference>
<dbReference type="HOGENOM" id="CLU_1823076_0_0_5"/>
<dbReference type="STRING" id="536019.Mesop_2160"/>
<name>F7YCA5_MESOW</name>
<accession>F7YCA5</accession>
<proteinExistence type="predicted"/>
<sequence length="141" mass="15329">MLRRIIPLAITIVVSACDDQSKSSDLSDKPDKWVNSLALQSDSKVKHVGKSSVILGSTTVTPLSGLTVIAVGDDIDGVHVGAIKCTYFPKDASYSGEQFMWRDRWGCMAGRSRDEVENAVQEDGTKLYDYLHIAPVTLAAQ</sequence>
<evidence type="ECO:0000313" key="1">
    <source>
        <dbReference type="EMBL" id="AEH86638.1"/>
    </source>
</evidence>
<evidence type="ECO:0008006" key="3">
    <source>
        <dbReference type="Google" id="ProtNLM"/>
    </source>
</evidence>
<dbReference type="Proteomes" id="UP000001623">
    <property type="component" value="Chromosome"/>
</dbReference>
<dbReference type="RefSeq" id="WP_013893362.1">
    <property type="nucleotide sequence ID" value="NC_015675.1"/>
</dbReference>
<evidence type="ECO:0000313" key="2">
    <source>
        <dbReference type="Proteomes" id="UP000001623"/>
    </source>
</evidence>
<dbReference type="EMBL" id="CP002279">
    <property type="protein sequence ID" value="AEH86638.1"/>
    <property type="molecule type" value="Genomic_DNA"/>
</dbReference>
<dbReference type="AlphaFoldDB" id="F7YCA5"/>
<dbReference type="PROSITE" id="PS51257">
    <property type="entry name" value="PROKAR_LIPOPROTEIN"/>
    <property type="match status" value="1"/>
</dbReference>